<name>A0A1F6C065_9BACT</name>
<evidence type="ECO:0000313" key="2">
    <source>
        <dbReference type="EMBL" id="OGG42442.1"/>
    </source>
</evidence>
<sequence>MAIQIDQEKRPINIISILMGFVVVASLFAGVYFFLFKRPELIDVVLPAEIQSLSAISSIPFDPGKIISSDKFRALQQHGGDVPLPQTGRANPFLP</sequence>
<keyword evidence="1" id="KW-1133">Transmembrane helix</keyword>
<gene>
    <name evidence="2" type="ORF">A3A21_00770</name>
</gene>
<keyword evidence="1" id="KW-0472">Membrane</keyword>
<dbReference type="Proteomes" id="UP000176996">
    <property type="component" value="Unassembled WGS sequence"/>
</dbReference>
<protein>
    <submittedName>
        <fullName evidence="2">Uncharacterized protein</fullName>
    </submittedName>
</protein>
<evidence type="ECO:0000256" key="1">
    <source>
        <dbReference type="SAM" id="Phobius"/>
    </source>
</evidence>
<dbReference type="EMBL" id="MFKK01000003">
    <property type="protein sequence ID" value="OGG42442.1"/>
    <property type="molecule type" value="Genomic_DNA"/>
</dbReference>
<dbReference type="AlphaFoldDB" id="A0A1F6C065"/>
<evidence type="ECO:0000313" key="3">
    <source>
        <dbReference type="Proteomes" id="UP000176996"/>
    </source>
</evidence>
<feature type="transmembrane region" description="Helical" evidence="1">
    <location>
        <begin position="12"/>
        <end position="35"/>
    </location>
</feature>
<reference evidence="2 3" key="1">
    <citation type="journal article" date="2016" name="Nat. Commun.">
        <title>Thousands of microbial genomes shed light on interconnected biogeochemical processes in an aquifer system.</title>
        <authorList>
            <person name="Anantharaman K."/>
            <person name="Brown C.T."/>
            <person name="Hug L.A."/>
            <person name="Sharon I."/>
            <person name="Castelle C.J."/>
            <person name="Probst A.J."/>
            <person name="Thomas B.C."/>
            <person name="Singh A."/>
            <person name="Wilkins M.J."/>
            <person name="Karaoz U."/>
            <person name="Brodie E.L."/>
            <person name="Williams K.H."/>
            <person name="Hubbard S.S."/>
            <person name="Banfield J.F."/>
        </authorList>
    </citation>
    <scope>NUCLEOTIDE SEQUENCE [LARGE SCALE GENOMIC DNA]</scope>
</reference>
<comment type="caution">
    <text evidence="2">The sequence shown here is derived from an EMBL/GenBank/DDBJ whole genome shotgun (WGS) entry which is preliminary data.</text>
</comment>
<proteinExistence type="predicted"/>
<accession>A0A1F6C065</accession>
<organism evidence="2 3">
    <name type="scientific">Candidatus Jorgensenbacteria bacterium RIFCSPLOWO2_01_FULL_45_25b</name>
    <dbReference type="NCBI Taxonomy" id="1798471"/>
    <lineage>
        <taxon>Bacteria</taxon>
        <taxon>Candidatus Joergenseniibacteriota</taxon>
    </lineage>
</organism>
<keyword evidence="1" id="KW-0812">Transmembrane</keyword>